<proteinExistence type="predicted"/>
<dbReference type="EMBL" id="BHYM01000043">
    <property type="protein sequence ID" value="GCE41337.1"/>
    <property type="molecule type" value="Genomic_DNA"/>
</dbReference>
<sequence>MYIAFDAALMFPPFAFDPVDRPPLVEYPDSRVLTPPRS</sequence>
<name>A0A402CCU2_RHOWR</name>
<organism evidence="1 2">
    <name type="scientific">Rhodococcus wratislaviensis</name>
    <name type="common">Tsukamurella wratislaviensis</name>
    <dbReference type="NCBI Taxonomy" id="44752"/>
    <lineage>
        <taxon>Bacteria</taxon>
        <taxon>Bacillati</taxon>
        <taxon>Actinomycetota</taxon>
        <taxon>Actinomycetes</taxon>
        <taxon>Mycobacteriales</taxon>
        <taxon>Nocardiaceae</taxon>
        <taxon>Rhodococcus</taxon>
    </lineage>
</organism>
<evidence type="ECO:0000313" key="1">
    <source>
        <dbReference type="EMBL" id="GCE41337.1"/>
    </source>
</evidence>
<protein>
    <submittedName>
        <fullName evidence="1">Uncharacterized protein</fullName>
    </submittedName>
</protein>
<keyword evidence="2" id="KW-1185">Reference proteome</keyword>
<dbReference type="Proteomes" id="UP000287519">
    <property type="component" value="Unassembled WGS sequence"/>
</dbReference>
<evidence type="ECO:0000313" key="2">
    <source>
        <dbReference type="Proteomes" id="UP000287519"/>
    </source>
</evidence>
<dbReference type="AlphaFoldDB" id="A0A402CCU2"/>
<reference evidence="1 2" key="1">
    <citation type="submission" date="2018-11" db="EMBL/GenBank/DDBJ databases">
        <title>Microbial catabolism of amino acid.</title>
        <authorList>
            <person name="Hibi M."/>
            <person name="Ogawa J."/>
        </authorList>
    </citation>
    <scope>NUCLEOTIDE SEQUENCE [LARGE SCALE GENOMIC DNA]</scope>
    <source>
        <strain evidence="1 2">C31-06</strain>
    </source>
</reference>
<comment type="caution">
    <text evidence="1">The sequence shown here is derived from an EMBL/GenBank/DDBJ whole genome shotgun (WGS) entry which is preliminary data.</text>
</comment>
<gene>
    <name evidence="1" type="ORF">Rhow_004996</name>
</gene>
<accession>A0A402CCU2</accession>